<dbReference type="GO" id="GO:0005737">
    <property type="term" value="C:cytoplasm"/>
    <property type="evidence" value="ECO:0007669"/>
    <property type="project" value="UniProtKB-SubCell"/>
</dbReference>
<proteinExistence type="inferred from homology"/>
<evidence type="ECO:0000256" key="7">
    <source>
        <dbReference type="ARBA" id="ARBA00022932"/>
    </source>
</evidence>
<evidence type="ECO:0000259" key="10">
    <source>
        <dbReference type="Pfam" id="PF02767"/>
    </source>
</evidence>
<evidence type="ECO:0000259" key="9">
    <source>
        <dbReference type="Pfam" id="PF00712"/>
    </source>
</evidence>
<dbReference type="RefSeq" id="WP_156683436.1">
    <property type="nucleotide sequence ID" value="NZ_CABWIB010000001.1"/>
</dbReference>
<dbReference type="NCBIfam" id="TIGR00663">
    <property type="entry name" value="dnan"/>
    <property type="match status" value="1"/>
</dbReference>
<keyword evidence="6" id="KW-0235">DNA replication</keyword>
<evidence type="ECO:0000256" key="5">
    <source>
        <dbReference type="ARBA" id="ARBA00022695"/>
    </source>
</evidence>
<keyword evidence="7" id="KW-0239">DNA-directed DNA polymerase</keyword>
<dbReference type="SMART" id="SM00480">
    <property type="entry name" value="POL3Bc"/>
    <property type="match status" value="1"/>
</dbReference>
<name>A0A6I8MDB7_9FUSO</name>
<evidence type="ECO:0000313" key="11">
    <source>
        <dbReference type="EMBL" id="VWL85440.1"/>
    </source>
</evidence>
<evidence type="ECO:0000256" key="1">
    <source>
        <dbReference type="ARBA" id="ARBA00004496"/>
    </source>
</evidence>
<feature type="domain" description="DNA polymerase III beta sliding clamp central" evidence="10">
    <location>
        <begin position="128"/>
        <end position="244"/>
    </location>
</feature>
<dbReference type="PANTHER" id="PTHR30478">
    <property type="entry name" value="DNA POLYMERASE III SUBUNIT BETA"/>
    <property type="match status" value="1"/>
</dbReference>
<dbReference type="Proteomes" id="UP000419017">
    <property type="component" value="Unassembled WGS sequence"/>
</dbReference>
<evidence type="ECO:0000313" key="12">
    <source>
        <dbReference type="Proteomes" id="UP000419017"/>
    </source>
</evidence>
<dbReference type="AlphaFoldDB" id="A0A6I8MDB7"/>
<keyword evidence="8" id="KW-0238">DNA-binding</keyword>
<sequence length="373" mass="42484">MLRIKVKTSDFLRAIRIVENAIEDDKANGQNSGIYIQSVDGKLVFKGVGFNLFIKCECNASILEEGNVIIKYKLIEELLRKIEDEEVLIEETGSNIEIKSKGTNASYNLIKYNDPQEFSMINGSEYVVDKKIFTEGIENTSFAASTDVSKLTINCIKMDIENNLLKLVSTDSFRLIYREVELEKNESNENASISLPLKTAQNVLKVLKESKDDNLLLQTDGTKLLFKIDDIEIIAKVIELQFPDYDGILKSVKSDKIVKVNSEALKKKLDLVYLFVKDKKERKDVAEFIFNDKELDIIGFNDTAKVEQKISISKDTVENLKIYLNTKFILDYLNTIKKSTILEIKMSSEIAAILIKEEDINNNDIYLTMPLKI</sequence>
<dbReference type="Gene3D" id="3.10.150.10">
    <property type="entry name" value="DNA Polymerase III, subunit A, domain 2"/>
    <property type="match status" value="3"/>
</dbReference>
<dbReference type="PANTHER" id="PTHR30478:SF0">
    <property type="entry name" value="BETA SLIDING CLAMP"/>
    <property type="match status" value="1"/>
</dbReference>
<dbReference type="SUPFAM" id="SSF55979">
    <property type="entry name" value="DNA clamp"/>
    <property type="match status" value="3"/>
</dbReference>
<dbReference type="InterPro" id="IPR001001">
    <property type="entry name" value="DNA_polIII_beta"/>
</dbReference>
<dbReference type="EMBL" id="CABWIB010000001">
    <property type="protein sequence ID" value="VWL85440.1"/>
    <property type="molecule type" value="Genomic_DNA"/>
</dbReference>
<dbReference type="Pfam" id="PF00712">
    <property type="entry name" value="DNA_pol3_beta"/>
    <property type="match status" value="1"/>
</dbReference>
<evidence type="ECO:0000256" key="4">
    <source>
        <dbReference type="ARBA" id="ARBA00022679"/>
    </source>
</evidence>
<dbReference type="GO" id="GO:0003887">
    <property type="term" value="F:DNA-directed DNA polymerase activity"/>
    <property type="evidence" value="ECO:0007669"/>
    <property type="project" value="UniProtKB-KW"/>
</dbReference>
<evidence type="ECO:0000256" key="8">
    <source>
        <dbReference type="ARBA" id="ARBA00023125"/>
    </source>
</evidence>
<evidence type="ECO:0000256" key="6">
    <source>
        <dbReference type="ARBA" id="ARBA00022705"/>
    </source>
</evidence>
<comment type="similarity">
    <text evidence="2">Belongs to the beta sliding clamp family.</text>
</comment>
<organism evidence="11 12">
    <name type="scientific">Oceanivirga miroungae</name>
    <dbReference type="NCBI Taxonomy" id="1130046"/>
    <lineage>
        <taxon>Bacteria</taxon>
        <taxon>Fusobacteriati</taxon>
        <taxon>Fusobacteriota</taxon>
        <taxon>Fusobacteriia</taxon>
        <taxon>Fusobacteriales</taxon>
        <taxon>Leptotrichiaceae</taxon>
        <taxon>Oceanivirga</taxon>
    </lineage>
</organism>
<dbReference type="Pfam" id="PF02767">
    <property type="entry name" value="DNA_pol3_beta_2"/>
    <property type="match status" value="1"/>
</dbReference>
<dbReference type="CDD" id="cd00140">
    <property type="entry name" value="beta_clamp"/>
    <property type="match status" value="1"/>
</dbReference>
<accession>A0A6I8MDB7</accession>
<dbReference type="GO" id="GO:0003677">
    <property type="term" value="F:DNA binding"/>
    <property type="evidence" value="ECO:0007669"/>
    <property type="project" value="UniProtKB-KW"/>
</dbReference>
<evidence type="ECO:0000256" key="3">
    <source>
        <dbReference type="ARBA" id="ARBA00022490"/>
    </source>
</evidence>
<dbReference type="GO" id="GO:0009360">
    <property type="term" value="C:DNA polymerase III complex"/>
    <property type="evidence" value="ECO:0007669"/>
    <property type="project" value="InterPro"/>
</dbReference>
<dbReference type="InterPro" id="IPR022637">
    <property type="entry name" value="DNA_polIII_beta_cen"/>
</dbReference>
<keyword evidence="5" id="KW-0548">Nucleotidyltransferase</keyword>
<dbReference type="GO" id="GO:0006271">
    <property type="term" value="P:DNA strand elongation involved in DNA replication"/>
    <property type="evidence" value="ECO:0007669"/>
    <property type="project" value="TreeGrafter"/>
</dbReference>
<dbReference type="GO" id="GO:0008408">
    <property type="term" value="F:3'-5' exonuclease activity"/>
    <property type="evidence" value="ECO:0007669"/>
    <property type="project" value="InterPro"/>
</dbReference>
<dbReference type="InterPro" id="IPR022634">
    <property type="entry name" value="DNA_polIII_beta_N"/>
</dbReference>
<keyword evidence="4" id="KW-0808">Transferase</keyword>
<keyword evidence="3" id="KW-0963">Cytoplasm</keyword>
<reference evidence="11 12" key="1">
    <citation type="submission" date="2019-10" db="EMBL/GenBank/DDBJ databases">
        <authorList>
            <person name="Blom J."/>
        </authorList>
    </citation>
    <scope>NUCLEOTIDE SEQUENCE [LARGE SCALE GENOMIC DNA]</scope>
    <source>
        <strain evidence="11 12">ES3154-GLU</strain>
    </source>
</reference>
<keyword evidence="12" id="KW-1185">Reference proteome</keyword>
<feature type="domain" description="DNA polymerase III beta sliding clamp N-terminal" evidence="9">
    <location>
        <begin position="3"/>
        <end position="103"/>
    </location>
</feature>
<evidence type="ECO:0000256" key="2">
    <source>
        <dbReference type="ARBA" id="ARBA00010752"/>
    </source>
</evidence>
<gene>
    <name evidence="11" type="ORF">OMES3154_00725</name>
</gene>
<dbReference type="InterPro" id="IPR046938">
    <property type="entry name" value="DNA_clamp_sf"/>
</dbReference>
<protein>
    <submittedName>
        <fullName evidence="11">DNA polymerase III subunit beta</fullName>
    </submittedName>
</protein>
<comment type="subcellular location">
    <subcellularLocation>
        <location evidence="1">Cytoplasm</location>
    </subcellularLocation>
</comment>